<feature type="domain" description="EngC GTPase" evidence="11">
    <location>
        <begin position="74"/>
        <end position="221"/>
    </location>
</feature>
<evidence type="ECO:0000256" key="7">
    <source>
        <dbReference type="ARBA" id="ARBA00022833"/>
    </source>
</evidence>
<keyword evidence="7 10" id="KW-0862">Zinc</keyword>
<feature type="binding site" evidence="10">
    <location>
        <position position="252"/>
    </location>
    <ligand>
        <name>Zn(2+)</name>
        <dbReference type="ChEBI" id="CHEBI:29105"/>
    </ligand>
</feature>
<dbReference type="NCBIfam" id="TIGR00157">
    <property type="entry name" value="ribosome small subunit-dependent GTPase A"/>
    <property type="match status" value="1"/>
</dbReference>
<dbReference type="Pfam" id="PF16745">
    <property type="entry name" value="RsgA_N"/>
    <property type="match status" value="1"/>
</dbReference>
<dbReference type="RefSeq" id="WP_216418077.1">
    <property type="nucleotide sequence ID" value="NZ_JAHLQK010000005.1"/>
</dbReference>
<dbReference type="PROSITE" id="PS51721">
    <property type="entry name" value="G_CP"/>
    <property type="match status" value="1"/>
</dbReference>
<dbReference type="Pfam" id="PF03193">
    <property type="entry name" value="RsgA_GTPase"/>
    <property type="match status" value="1"/>
</dbReference>
<comment type="subunit">
    <text evidence="10">Monomer. Associates with 30S ribosomal subunit, binds 16S rRNA.</text>
</comment>
<keyword evidence="8 10" id="KW-0694">RNA-binding</keyword>
<protein>
    <recommendedName>
        <fullName evidence="10">Small ribosomal subunit biogenesis GTPase RsgA</fullName>
        <ecNumber evidence="10">3.6.1.-</ecNumber>
    </recommendedName>
</protein>
<keyword evidence="14" id="KW-1185">Reference proteome</keyword>
<keyword evidence="6 10" id="KW-0378">Hydrolase</keyword>
<feature type="binding site" evidence="10">
    <location>
        <position position="260"/>
    </location>
    <ligand>
        <name>Zn(2+)</name>
        <dbReference type="ChEBI" id="CHEBI:29105"/>
    </ligand>
</feature>
<dbReference type="CDD" id="cd04466">
    <property type="entry name" value="S1_YloQ_GTPase"/>
    <property type="match status" value="1"/>
</dbReference>
<dbReference type="EMBL" id="JAHLQK010000005">
    <property type="protein sequence ID" value="MBU5677366.1"/>
    <property type="molecule type" value="Genomic_DNA"/>
</dbReference>
<dbReference type="PROSITE" id="PS50936">
    <property type="entry name" value="ENGC_GTPASE"/>
    <property type="match status" value="1"/>
</dbReference>
<sequence length="292" mass="33311">MYSGRLIKGIGGFYYVDINGEIFECKARGLFRKKKVVPVVGDYVEIDIIDKENKKGVIEKINERHNELIRPSVSNIDQAIVVFAVTQPDPHLSLLDRFLVLAESQKLNIIICLNKIDLLKEEEYREIVNIYASAGYKVILTSSKQNIGISDLREELKNKTTVFAGPSGVGKSTLLNYIHPRLKLQTGEISIKIGRGKHTTRHAELMAVEEDGWVVDTPGFSSLNMDFIHEDDLHFHFPEFVPYMDNCKFNSCKHINEPSCGVKEAVVLGEISKNRYTSYIQFIDEIRKSRRY</sequence>
<feature type="binding site" evidence="10">
    <location>
        <position position="254"/>
    </location>
    <ligand>
        <name>Zn(2+)</name>
        <dbReference type="ChEBI" id="CHEBI:29105"/>
    </ligand>
</feature>
<evidence type="ECO:0000256" key="3">
    <source>
        <dbReference type="ARBA" id="ARBA00022723"/>
    </source>
</evidence>
<dbReference type="InterPro" id="IPR031944">
    <property type="entry name" value="RsgA_N"/>
</dbReference>
<accession>A0ABS6G5G2</accession>
<evidence type="ECO:0000256" key="2">
    <source>
        <dbReference type="ARBA" id="ARBA00022517"/>
    </source>
</evidence>
<dbReference type="Proteomes" id="UP000779508">
    <property type="component" value="Unassembled WGS sequence"/>
</dbReference>
<keyword evidence="3 10" id="KW-0479">Metal-binding</keyword>
<evidence type="ECO:0000256" key="6">
    <source>
        <dbReference type="ARBA" id="ARBA00022801"/>
    </source>
</evidence>
<comment type="subcellular location">
    <subcellularLocation>
        <location evidence="10">Cytoplasm</location>
    </subcellularLocation>
</comment>
<reference evidence="13 14" key="1">
    <citation type="submission" date="2021-06" db="EMBL/GenBank/DDBJ databases">
        <authorList>
            <person name="Sun Q."/>
            <person name="Li D."/>
        </authorList>
    </citation>
    <scope>NUCLEOTIDE SEQUENCE [LARGE SCALE GENOMIC DNA]</scope>
    <source>
        <strain evidence="13 14">MSJ-5</strain>
    </source>
</reference>
<feature type="domain" description="CP-type G" evidence="12">
    <location>
        <begin position="65"/>
        <end position="223"/>
    </location>
</feature>
<keyword evidence="1 10" id="KW-0963">Cytoplasm</keyword>
<comment type="function">
    <text evidence="10">One of several proteins that assist in the late maturation steps of the functional core of the 30S ribosomal subunit. Helps release RbfA from mature subunits. May play a role in the assembly of ribosomal proteins into the subunit. Circularly permuted GTPase that catalyzes slow GTP hydrolysis, GTPase activity is stimulated by the 30S ribosomal subunit.</text>
</comment>
<comment type="caution">
    <text evidence="13">The sequence shown here is derived from an EMBL/GenBank/DDBJ whole genome shotgun (WGS) entry which is preliminary data.</text>
</comment>
<evidence type="ECO:0000256" key="10">
    <source>
        <dbReference type="HAMAP-Rule" id="MF_01820"/>
    </source>
</evidence>
<dbReference type="HAMAP" id="MF_01820">
    <property type="entry name" value="GTPase_RsgA"/>
    <property type="match status" value="1"/>
</dbReference>
<dbReference type="PANTHER" id="PTHR32120:SF11">
    <property type="entry name" value="SMALL RIBOSOMAL SUBUNIT BIOGENESIS GTPASE RSGA 1, MITOCHONDRIAL-RELATED"/>
    <property type="match status" value="1"/>
</dbReference>
<comment type="cofactor">
    <cofactor evidence="10">
        <name>Zn(2+)</name>
        <dbReference type="ChEBI" id="CHEBI:29105"/>
    </cofactor>
    <text evidence="10">Binds 1 zinc ion per subunit.</text>
</comment>
<evidence type="ECO:0000256" key="5">
    <source>
        <dbReference type="ARBA" id="ARBA00022741"/>
    </source>
</evidence>
<evidence type="ECO:0000256" key="1">
    <source>
        <dbReference type="ARBA" id="ARBA00022490"/>
    </source>
</evidence>
<evidence type="ECO:0000313" key="13">
    <source>
        <dbReference type="EMBL" id="MBU5677366.1"/>
    </source>
</evidence>
<evidence type="ECO:0000256" key="8">
    <source>
        <dbReference type="ARBA" id="ARBA00022884"/>
    </source>
</evidence>
<keyword evidence="5 10" id="KW-0547">Nucleotide-binding</keyword>
<organism evidence="13 14">
    <name type="scientific">Alkaliphilus flagellatus</name>
    <dbReference type="NCBI Taxonomy" id="2841507"/>
    <lineage>
        <taxon>Bacteria</taxon>
        <taxon>Bacillati</taxon>
        <taxon>Bacillota</taxon>
        <taxon>Clostridia</taxon>
        <taxon>Peptostreptococcales</taxon>
        <taxon>Natronincolaceae</taxon>
        <taxon>Alkaliphilus</taxon>
    </lineage>
</organism>
<dbReference type="InterPro" id="IPR010914">
    <property type="entry name" value="RsgA_GTPase_dom"/>
</dbReference>
<dbReference type="PANTHER" id="PTHR32120">
    <property type="entry name" value="SMALL RIBOSOMAL SUBUNIT BIOGENESIS GTPASE RSGA"/>
    <property type="match status" value="1"/>
</dbReference>
<feature type="binding site" evidence="10">
    <location>
        <position position="247"/>
    </location>
    <ligand>
        <name>Zn(2+)</name>
        <dbReference type="ChEBI" id="CHEBI:29105"/>
    </ligand>
</feature>
<evidence type="ECO:0000256" key="4">
    <source>
        <dbReference type="ARBA" id="ARBA00022730"/>
    </source>
</evidence>
<keyword evidence="9 10" id="KW-0342">GTP-binding</keyword>
<comment type="similarity">
    <text evidence="10">Belongs to the TRAFAC class YlqF/YawG GTPase family. RsgA subfamily.</text>
</comment>
<evidence type="ECO:0000259" key="12">
    <source>
        <dbReference type="PROSITE" id="PS51721"/>
    </source>
</evidence>
<proteinExistence type="inferred from homology"/>
<dbReference type="EC" id="3.6.1.-" evidence="10"/>
<feature type="binding site" evidence="10">
    <location>
        <begin position="165"/>
        <end position="173"/>
    </location>
    <ligand>
        <name>GTP</name>
        <dbReference type="ChEBI" id="CHEBI:37565"/>
    </ligand>
</feature>
<evidence type="ECO:0000313" key="14">
    <source>
        <dbReference type="Proteomes" id="UP000779508"/>
    </source>
</evidence>
<keyword evidence="4 10" id="KW-0699">rRNA-binding</keyword>
<keyword evidence="2 10" id="KW-0690">Ribosome biogenesis</keyword>
<evidence type="ECO:0000256" key="9">
    <source>
        <dbReference type="ARBA" id="ARBA00023134"/>
    </source>
</evidence>
<name>A0ABS6G5G2_9FIRM</name>
<dbReference type="CDD" id="cd01854">
    <property type="entry name" value="YjeQ_EngC"/>
    <property type="match status" value="1"/>
</dbReference>
<evidence type="ECO:0000259" key="11">
    <source>
        <dbReference type="PROSITE" id="PS50936"/>
    </source>
</evidence>
<feature type="binding site" evidence="10">
    <location>
        <begin position="114"/>
        <end position="117"/>
    </location>
    <ligand>
        <name>GTP</name>
        <dbReference type="ChEBI" id="CHEBI:37565"/>
    </ligand>
</feature>
<gene>
    <name evidence="10 13" type="primary">rsgA</name>
    <name evidence="13" type="ORF">KQI88_13170</name>
</gene>
<dbReference type="InterPro" id="IPR030378">
    <property type="entry name" value="G_CP_dom"/>
</dbReference>
<dbReference type="InterPro" id="IPR004881">
    <property type="entry name" value="Ribosome_biogen_GTPase_RsgA"/>
</dbReference>